<evidence type="ECO:0000256" key="1">
    <source>
        <dbReference type="ARBA" id="ARBA00004651"/>
    </source>
</evidence>
<feature type="transmembrane region" description="Helical" evidence="7">
    <location>
        <begin position="134"/>
        <end position="154"/>
    </location>
</feature>
<dbReference type="InterPro" id="IPR001958">
    <property type="entry name" value="Tet-R_TetA/multi-R_MdtG-like"/>
</dbReference>
<protein>
    <submittedName>
        <fullName evidence="9">Multidrug transporter</fullName>
    </submittedName>
</protein>
<dbReference type="Gene3D" id="1.20.1250.20">
    <property type="entry name" value="MFS general substrate transporter like domains"/>
    <property type="match status" value="2"/>
</dbReference>
<proteinExistence type="predicted"/>
<accession>A0ABX2V527</accession>
<feature type="transmembrane region" description="Helical" evidence="7">
    <location>
        <begin position="365"/>
        <end position="385"/>
    </location>
</feature>
<evidence type="ECO:0000256" key="3">
    <source>
        <dbReference type="ARBA" id="ARBA00022475"/>
    </source>
</evidence>
<feature type="transmembrane region" description="Helical" evidence="7">
    <location>
        <begin position="212"/>
        <end position="237"/>
    </location>
</feature>
<dbReference type="PROSITE" id="PS50850">
    <property type="entry name" value="MFS"/>
    <property type="match status" value="1"/>
</dbReference>
<keyword evidence="2" id="KW-0813">Transport</keyword>
<keyword evidence="5 7" id="KW-1133">Transmembrane helix</keyword>
<dbReference type="InterPro" id="IPR036259">
    <property type="entry name" value="MFS_trans_sf"/>
</dbReference>
<dbReference type="CDD" id="cd17391">
    <property type="entry name" value="MFS_MdtG_MDR_like"/>
    <property type="match status" value="1"/>
</dbReference>
<dbReference type="InterPro" id="IPR020846">
    <property type="entry name" value="MFS_dom"/>
</dbReference>
<dbReference type="InterPro" id="IPR011701">
    <property type="entry name" value="MFS"/>
</dbReference>
<evidence type="ECO:0000256" key="5">
    <source>
        <dbReference type="ARBA" id="ARBA00022989"/>
    </source>
</evidence>
<dbReference type="RefSeq" id="WP_028105583.1">
    <property type="nucleotide sequence ID" value="NZ_LVVL01000018.1"/>
</dbReference>
<feature type="transmembrane region" description="Helical" evidence="7">
    <location>
        <begin position="282"/>
        <end position="300"/>
    </location>
</feature>
<feature type="transmembrane region" description="Helical" evidence="7">
    <location>
        <begin position="78"/>
        <end position="97"/>
    </location>
</feature>
<dbReference type="PANTHER" id="PTHR43414:SF6">
    <property type="entry name" value="MULTIDRUG RESISTANCE PROTEIN MDTG"/>
    <property type="match status" value="1"/>
</dbReference>
<dbReference type="SUPFAM" id="SSF103473">
    <property type="entry name" value="MFS general substrate transporter"/>
    <property type="match status" value="1"/>
</dbReference>
<evidence type="ECO:0000256" key="4">
    <source>
        <dbReference type="ARBA" id="ARBA00022692"/>
    </source>
</evidence>
<keyword evidence="6 7" id="KW-0472">Membrane</keyword>
<evidence type="ECO:0000256" key="7">
    <source>
        <dbReference type="SAM" id="Phobius"/>
    </source>
</evidence>
<feature type="transmembrane region" description="Helical" evidence="7">
    <location>
        <begin position="47"/>
        <end position="66"/>
    </location>
</feature>
<evidence type="ECO:0000259" key="8">
    <source>
        <dbReference type="PROSITE" id="PS50850"/>
    </source>
</evidence>
<evidence type="ECO:0000256" key="2">
    <source>
        <dbReference type="ARBA" id="ARBA00022448"/>
    </source>
</evidence>
<feature type="transmembrane region" description="Helical" evidence="7">
    <location>
        <begin position="166"/>
        <end position="185"/>
    </location>
</feature>
<evidence type="ECO:0000313" key="10">
    <source>
        <dbReference type="Proteomes" id="UP000078447"/>
    </source>
</evidence>
<comment type="caution">
    <text evidence="9">The sequence shown here is derived from an EMBL/GenBank/DDBJ whole genome shotgun (WGS) entry which is preliminary data.</text>
</comment>
<evidence type="ECO:0000256" key="6">
    <source>
        <dbReference type="ARBA" id="ARBA00023136"/>
    </source>
</evidence>
<dbReference type="Pfam" id="PF07690">
    <property type="entry name" value="MFS_1"/>
    <property type="match status" value="1"/>
</dbReference>
<sequence>MPLWKRNLVVVWIGSFLTAAALSLVLPFLPLFIEELGVDGRQEITTWSGIAFGATFLVAAIVSPIWGRLADKKGRKLMLLRASLGMSIVMFLISFVQDVYQLVFLRLVMGAVSGFISAGITLIASQTPKEKSGWALGTLSTGGIAGGLLGPLIGGFLADMIGLRPVFLFTSIPLFLTFLVTYFFVKEEFVPLQVKKMASAKEVIQSLRHPELILSLFLTTFLIQFAAQSISPILSLYVRELSPGTERLALLSGIVASAPGIAALIAAQRLGRLSDKIGAERVLFFALLIFAAFLIPQAFVTDTSQLIVLRMGIGFATAALMPSVQTLLRKHTPANASGRIFGYNQSAQFMGNFLGPLAGGQIAGHFGFEALFLFTGLIVITNAVLERTQTAVLSKNPNG</sequence>
<feature type="transmembrane region" description="Helical" evidence="7">
    <location>
        <begin position="249"/>
        <end position="270"/>
    </location>
</feature>
<dbReference type="PANTHER" id="PTHR43414">
    <property type="entry name" value="MULTIDRUG RESISTANCE PROTEIN MDTG"/>
    <property type="match status" value="1"/>
</dbReference>
<feature type="transmembrane region" description="Helical" evidence="7">
    <location>
        <begin position="306"/>
        <end position="328"/>
    </location>
</feature>
<dbReference type="PRINTS" id="PR01035">
    <property type="entry name" value="TCRTETA"/>
</dbReference>
<gene>
    <name evidence="9" type="ORF">A3783_14365</name>
</gene>
<dbReference type="Proteomes" id="UP000078447">
    <property type="component" value="Unassembled WGS sequence"/>
</dbReference>
<feature type="domain" description="Major facilitator superfamily (MFS) profile" evidence="8">
    <location>
        <begin position="7"/>
        <end position="394"/>
    </location>
</feature>
<evidence type="ECO:0000313" key="9">
    <source>
        <dbReference type="EMBL" id="OAN10173.1"/>
    </source>
</evidence>
<dbReference type="EMBL" id="LVVL01000018">
    <property type="protein sequence ID" value="OAN10173.1"/>
    <property type="molecule type" value="Genomic_DNA"/>
</dbReference>
<keyword evidence="10" id="KW-1185">Reference proteome</keyword>
<organism evidence="9 10">
    <name type="scientific">Exiguobacterium undae</name>
    <dbReference type="NCBI Taxonomy" id="169177"/>
    <lineage>
        <taxon>Bacteria</taxon>
        <taxon>Bacillati</taxon>
        <taxon>Bacillota</taxon>
        <taxon>Bacilli</taxon>
        <taxon>Bacillales</taxon>
        <taxon>Bacillales Family XII. Incertae Sedis</taxon>
        <taxon>Exiguobacterium</taxon>
    </lineage>
</organism>
<keyword evidence="4 7" id="KW-0812">Transmembrane</keyword>
<comment type="subcellular location">
    <subcellularLocation>
        <location evidence="1">Cell membrane</location>
        <topology evidence="1">Multi-pass membrane protein</topology>
    </subcellularLocation>
</comment>
<name>A0ABX2V527_9BACL</name>
<keyword evidence="3" id="KW-1003">Cell membrane</keyword>
<reference evidence="9 10" key="1">
    <citation type="submission" date="2016-03" db="EMBL/GenBank/DDBJ databases">
        <authorList>
            <person name="Cho S.-Y."/>
            <person name="Lim S."/>
            <person name="Kim H."/>
            <person name="Soh E.H."/>
            <person name="Moon J.S."/>
        </authorList>
    </citation>
    <scope>NUCLEOTIDE SEQUENCE [LARGE SCALE GENOMIC DNA]</scope>
    <source>
        <strain evidence="9 10">KCTC 3810</strain>
    </source>
</reference>
<feature type="transmembrane region" description="Helical" evidence="7">
    <location>
        <begin position="103"/>
        <end position="122"/>
    </location>
</feature>